<dbReference type="GO" id="GO:0001709">
    <property type="term" value="P:cell fate determination"/>
    <property type="evidence" value="ECO:0007669"/>
    <property type="project" value="TreeGrafter"/>
</dbReference>
<accession>A0A8S0VJZ4</accession>
<feature type="transmembrane region" description="Helical" evidence="2">
    <location>
        <begin position="26"/>
        <end position="45"/>
    </location>
</feature>
<keyword evidence="1" id="KW-0732">Signal</keyword>
<sequence length="150" mass="17026">MHKYFLSQHYKYNSYSFLTLKIHKTLFKMAGLINFSIGFLLLIFISQAIGQQCDLNNFVIGTVRSGREIEGKPEWNVQVVNTCKCPQAKIVLSCKDFQTVEPINPSIFKKVGDFCSINQGNPVQPQASVRFSYAWDPPFLLRPASAKVQC</sequence>
<protein>
    <submittedName>
        <fullName evidence="3">Uncharacterized protein</fullName>
    </submittedName>
</protein>
<dbReference type="PANTHER" id="PTHR33184:SF11">
    <property type="entry name" value="BETA-1,3-N-ACETYLGLUCOSAMINYLTRANSFERASE FAMILY PROTEIN"/>
    <property type="match status" value="1"/>
</dbReference>
<dbReference type="Gramene" id="OE9A049405T1">
    <property type="protein sequence ID" value="OE9A049405C1"/>
    <property type="gene ID" value="OE9A049405"/>
</dbReference>
<dbReference type="PANTHER" id="PTHR33184">
    <property type="entry name" value="PROTEIN TAPETUM DETERMINANT 1-LIKE-RELATED"/>
    <property type="match status" value="1"/>
</dbReference>
<dbReference type="AlphaFoldDB" id="A0A8S0VJZ4"/>
<gene>
    <name evidence="3" type="ORF">OLEA9_A049405</name>
</gene>
<keyword evidence="2" id="KW-0812">Transmembrane</keyword>
<comment type="caution">
    <text evidence="3">The sequence shown here is derived from an EMBL/GenBank/DDBJ whole genome shotgun (WGS) entry which is preliminary data.</text>
</comment>
<evidence type="ECO:0000313" key="3">
    <source>
        <dbReference type="EMBL" id="CAA3029806.1"/>
    </source>
</evidence>
<proteinExistence type="predicted"/>
<evidence type="ECO:0000256" key="1">
    <source>
        <dbReference type="ARBA" id="ARBA00022729"/>
    </source>
</evidence>
<organism evidence="3 4">
    <name type="scientific">Olea europaea subsp. europaea</name>
    <dbReference type="NCBI Taxonomy" id="158383"/>
    <lineage>
        <taxon>Eukaryota</taxon>
        <taxon>Viridiplantae</taxon>
        <taxon>Streptophyta</taxon>
        <taxon>Embryophyta</taxon>
        <taxon>Tracheophyta</taxon>
        <taxon>Spermatophyta</taxon>
        <taxon>Magnoliopsida</taxon>
        <taxon>eudicotyledons</taxon>
        <taxon>Gunneridae</taxon>
        <taxon>Pentapetalae</taxon>
        <taxon>asterids</taxon>
        <taxon>lamiids</taxon>
        <taxon>Lamiales</taxon>
        <taxon>Oleaceae</taxon>
        <taxon>Oleeae</taxon>
        <taxon>Olea</taxon>
    </lineage>
</organism>
<dbReference type="OrthoDB" id="899404at2759"/>
<evidence type="ECO:0000256" key="2">
    <source>
        <dbReference type="SAM" id="Phobius"/>
    </source>
</evidence>
<dbReference type="InterPro" id="IPR040361">
    <property type="entry name" value="TPD1"/>
</dbReference>
<keyword evidence="4" id="KW-1185">Reference proteome</keyword>
<keyword evidence="2" id="KW-0472">Membrane</keyword>
<keyword evidence="2" id="KW-1133">Transmembrane helix</keyword>
<dbReference type="Proteomes" id="UP000594638">
    <property type="component" value="Unassembled WGS sequence"/>
</dbReference>
<evidence type="ECO:0000313" key="4">
    <source>
        <dbReference type="Proteomes" id="UP000594638"/>
    </source>
</evidence>
<reference evidence="3 4" key="1">
    <citation type="submission" date="2019-12" db="EMBL/GenBank/DDBJ databases">
        <authorList>
            <person name="Alioto T."/>
            <person name="Alioto T."/>
            <person name="Gomez Garrido J."/>
        </authorList>
    </citation>
    <scope>NUCLEOTIDE SEQUENCE [LARGE SCALE GENOMIC DNA]</scope>
</reference>
<dbReference type="EMBL" id="CACTIH010009331">
    <property type="protein sequence ID" value="CAA3029806.1"/>
    <property type="molecule type" value="Genomic_DNA"/>
</dbReference>
<dbReference type="Pfam" id="PF24068">
    <property type="entry name" value="TPD1_C"/>
    <property type="match status" value="1"/>
</dbReference>
<name>A0A8S0VJZ4_OLEEU</name>